<organism evidence="1 2">
    <name type="scientific">Hypholoma sublateritium (strain FD-334 SS-4)</name>
    <dbReference type="NCBI Taxonomy" id="945553"/>
    <lineage>
        <taxon>Eukaryota</taxon>
        <taxon>Fungi</taxon>
        <taxon>Dikarya</taxon>
        <taxon>Basidiomycota</taxon>
        <taxon>Agaricomycotina</taxon>
        <taxon>Agaricomycetes</taxon>
        <taxon>Agaricomycetidae</taxon>
        <taxon>Agaricales</taxon>
        <taxon>Agaricineae</taxon>
        <taxon>Strophariaceae</taxon>
        <taxon>Hypholoma</taxon>
    </lineage>
</organism>
<reference evidence="2" key="1">
    <citation type="submission" date="2014-04" db="EMBL/GenBank/DDBJ databases">
        <title>Evolutionary Origins and Diversification of the Mycorrhizal Mutualists.</title>
        <authorList>
            <consortium name="DOE Joint Genome Institute"/>
            <consortium name="Mycorrhizal Genomics Consortium"/>
            <person name="Kohler A."/>
            <person name="Kuo A."/>
            <person name="Nagy L.G."/>
            <person name="Floudas D."/>
            <person name="Copeland A."/>
            <person name="Barry K.W."/>
            <person name="Cichocki N."/>
            <person name="Veneault-Fourrey C."/>
            <person name="LaButti K."/>
            <person name="Lindquist E.A."/>
            <person name="Lipzen A."/>
            <person name="Lundell T."/>
            <person name="Morin E."/>
            <person name="Murat C."/>
            <person name="Riley R."/>
            <person name="Ohm R."/>
            <person name="Sun H."/>
            <person name="Tunlid A."/>
            <person name="Henrissat B."/>
            <person name="Grigoriev I.V."/>
            <person name="Hibbett D.S."/>
            <person name="Martin F."/>
        </authorList>
    </citation>
    <scope>NUCLEOTIDE SEQUENCE [LARGE SCALE GENOMIC DNA]</scope>
    <source>
        <strain evidence="2">FD-334 SS-4</strain>
    </source>
</reference>
<name>A0A0D2Q6Q0_HYPSF</name>
<dbReference type="Gene3D" id="3.30.420.10">
    <property type="entry name" value="Ribonuclease H-like superfamily/Ribonuclease H"/>
    <property type="match status" value="1"/>
</dbReference>
<sequence>IIKAIGMINELSPITINTDCNPLLSIITNKLETMERTGWKDCQNSELIRTLVATLRNHKACIFIGDTPKNLKKGLRKMAKRALKNPNIEEIHINEMEHLKSQGIHLLSATQAILHEGIRTYRKLESRRDTTMRLDITRHSVEELNADGKYPTDKDIWYSIRSTALTKSTRGFLWKNMHNAYRIGDKWTSIPNFEHRAKCSLCGIEETMEHILLECTLSNVIPIIWKLTENLWKYQKSKHHWPRIRFGTILGCALSSFKREPREDETKKQPQEAINRLFTILVSESAYLIWKIRCERLMKREDDPTQRHTEREIQNKWLLALNNRLKTDIIQTNTNKFGSYAIPEDIVLRTWSGVLQDKEILPDNWIRQAGGLVGIEVHRP</sequence>
<gene>
    <name evidence="1" type="ORF">HYPSUDRAFT_131111</name>
</gene>
<evidence type="ECO:0000313" key="2">
    <source>
        <dbReference type="Proteomes" id="UP000054270"/>
    </source>
</evidence>
<protein>
    <submittedName>
        <fullName evidence="1">Uncharacterized protein</fullName>
    </submittedName>
</protein>
<keyword evidence="2" id="KW-1185">Reference proteome</keyword>
<accession>A0A0D2Q6Q0</accession>
<dbReference type="OMA" id="CTHCHER"/>
<dbReference type="Proteomes" id="UP000054270">
    <property type="component" value="Unassembled WGS sequence"/>
</dbReference>
<feature type="non-terminal residue" evidence="1">
    <location>
        <position position="1"/>
    </location>
</feature>
<dbReference type="GO" id="GO:0003676">
    <property type="term" value="F:nucleic acid binding"/>
    <property type="evidence" value="ECO:0007669"/>
    <property type="project" value="InterPro"/>
</dbReference>
<dbReference type="InterPro" id="IPR036397">
    <property type="entry name" value="RNaseH_sf"/>
</dbReference>
<dbReference type="OrthoDB" id="3262992at2759"/>
<evidence type="ECO:0000313" key="1">
    <source>
        <dbReference type="EMBL" id="KJA27410.1"/>
    </source>
</evidence>
<proteinExistence type="predicted"/>
<dbReference type="AlphaFoldDB" id="A0A0D2Q6Q0"/>
<dbReference type="EMBL" id="KN817524">
    <property type="protein sequence ID" value="KJA27410.1"/>
    <property type="molecule type" value="Genomic_DNA"/>
</dbReference>
<dbReference type="STRING" id="945553.A0A0D2Q6Q0"/>